<accession>A0A511CY64</accession>
<dbReference type="Proteomes" id="UP000321328">
    <property type="component" value="Unassembled WGS sequence"/>
</dbReference>
<keyword evidence="2" id="KW-0436">Ligase</keyword>
<dbReference type="PANTHER" id="PTHR43785">
    <property type="entry name" value="GAMMA-GLUTAMYLPUTRESCINE SYNTHETASE"/>
    <property type="match status" value="1"/>
</dbReference>
<organism evidence="6 7">
    <name type="scientific">Pseudonocardia asaccharolytica DSM 44247 = NBRC 16224</name>
    <dbReference type="NCBI Taxonomy" id="1123024"/>
    <lineage>
        <taxon>Bacteria</taxon>
        <taxon>Bacillati</taxon>
        <taxon>Actinomycetota</taxon>
        <taxon>Actinomycetes</taxon>
        <taxon>Pseudonocardiales</taxon>
        <taxon>Pseudonocardiaceae</taxon>
        <taxon>Pseudonocardia</taxon>
    </lineage>
</organism>
<dbReference type="InterPro" id="IPR036651">
    <property type="entry name" value="Gln_synt_N_sf"/>
</dbReference>
<dbReference type="AlphaFoldDB" id="A0A511CY64"/>
<evidence type="ECO:0000313" key="6">
    <source>
        <dbReference type="EMBL" id="GEL17509.1"/>
    </source>
</evidence>
<dbReference type="GO" id="GO:0004356">
    <property type="term" value="F:glutamine synthetase activity"/>
    <property type="evidence" value="ECO:0007669"/>
    <property type="project" value="InterPro"/>
</dbReference>
<dbReference type="Gene3D" id="3.10.20.70">
    <property type="entry name" value="Glutamine synthetase, N-terminal domain"/>
    <property type="match status" value="1"/>
</dbReference>
<dbReference type="PROSITE" id="PS51987">
    <property type="entry name" value="GS_CATALYTIC"/>
    <property type="match status" value="1"/>
</dbReference>
<protein>
    <submittedName>
        <fullName evidence="6">Glutamine synthetase</fullName>
    </submittedName>
</protein>
<reference evidence="6 7" key="1">
    <citation type="submission" date="2019-07" db="EMBL/GenBank/DDBJ databases">
        <title>Whole genome shotgun sequence of Pseudonocardia asaccharolytica NBRC 16224.</title>
        <authorList>
            <person name="Hosoyama A."/>
            <person name="Uohara A."/>
            <person name="Ohji S."/>
            <person name="Ichikawa N."/>
        </authorList>
    </citation>
    <scope>NUCLEOTIDE SEQUENCE [LARGE SCALE GENOMIC DNA]</scope>
    <source>
        <strain evidence="6 7">NBRC 16224</strain>
    </source>
</reference>
<name>A0A511CY64_9PSEU</name>
<feature type="domain" description="GS catalytic" evidence="5">
    <location>
        <begin position="122"/>
        <end position="457"/>
    </location>
</feature>
<dbReference type="SMART" id="SM01230">
    <property type="entry name" value="Gln-synt_C"/>
    <property type="match status" value="1"/>
</dbReference>
<evidence type="ECO:0000256" key="1">
    <source>
        <dbReference type="ARBA" id="ARBA00009897"/>
    </source>
</evidence>
<proteinExistence type="inferred from homology"/>
<dbReference type="STRING" id="1123024.GCA_000423625_00715"/>
<evidence type="ECO:0000259" key="5">
    <source>
        <dbReference type="PROSITE" id="PS51987"/>
    </source>
</evidence>
<dbReference type="InterPro" id="IPR014746">
    <property type="entry name" value="Gln_synth/guanido_kin_cat_dom"/>
</dbReference>
<evidence type="ECO:0000256" key="3">
    <source>
        <dbReference type="PROSITE-ProRule" id="PRU01331"/>
    </source>
</evidence>
<dbReference type="RefSeq" id="WP_147200970.1">
    <property type="nucleotide sequence ID" value="NZ_AUII01000002.1"/>
</dbReference>
<keyword evidence="7" id="KW-1185">Reference proteome</keyword>
<dbReference type="Pfam" id="PF00120">
    <property type="entry name" value="Gln-synt_C"/>
    <property type="match status" value="1"/>
</dbReference>
<evidence type="ECO:0000256" key="2">
    <source>
        <dbReference type="ARBA" id="ARBA00022598"/>
    </source>
</evidence>
<evidence type="ECO:0000313" key="7">
    <source>
        <dbReference type="Proteomes" id="UP000321328"/>
    </source>
</evidence>
<dbReference type="GO" id="GO:0006542">
    <property type="term" value="P:glutamine biosynthetic process"/>
    <property type="evidence" value="ECO:0007669"/>
    <property type="project" value="InterPro"/>
</dbReference>
<dbReference type="SUPFAM" id="SSF55931">
    <property type="entry name" value="Glutamine synthetase/guanido kinase"/>
    <property type="match status" value="1"/>
</dbReference>
<dbReference type="EMBL" id="BJVI01000009">
    <property type="protein sequence ID" value="GEL17509.1"/>
    <property type="molecule type" value="Genomic_DNA"/>
</dbReference>
<dbReference type="PANTHER" id="PTHR43785:SF12">
    <property type="entry name" value="TYPE-1 GLUTAMINE SYNTHETASE 2"/>
    <property type="match status" value="1"/>
</dbReference>
<comment type="similarity">
    <text evidence="1 3 4">Belongs to the glutamine synthetase family.</text>
</comment>
<dbReference type="InterPro" id="IPR008146">
    <property type="entry name" value="Gln_synth_cat_dom"/>
</dbReference>
<comment type="caution">
    <text evidence="6">The sequence shown here is derived from an EMBL/GenBank/DDBJ whole genome shotgun (WGS) entry which is preliminary data.</text>
</comment>
<evidence type="ECO:0000256" key="4">
    <source>
        <dbReference type="RuleBase" id="RU000384"/>
    </source>
</evidence>
<dbReference type="Gene3D" id="3.30.590.10">
    <property type="entry name" value="Glutamine synthetase/guanido kinase, catalytic domain"/>
    <property type="match status" value="1"/>
</dbReference>
<sequence>MASNTQELRRKAESLARDLTAAGVTGVTISWADNNGIPRSRTVPAAALPDVAVQGVGVTSLFAVFDSADVITYAHEGLATPSGDVRLLPVLDGLVRLIGQPALAWAPGRQVDADGGPWPYDQRSVLERQVDRLADTGLSALVGYELEFGVYLGDRADPPVPAHSGPAYSPHALIAIDEFIAAVLRDFAGNGLRISQLHAEYGPAQVELSLVATDPLTAADQQLLARQTLRAAARAHGLRLSFAPLPATTAAGNGWHVHSSLWRNGANLLTGGPEGPGTEGAAYIAGLLRDLPAVAAISAPTLGSLARLRPGFFAGAYAFWGVENREAPLRYVPGSTLLGADHANVEFKTSDASANPYLAVAAILAAGAAGVTEGLTLEPPVQSDPGTWTVEQRAERGIASLPSTPTEHEAALSGNPRLAEVLGKELLGAFLAVRRSDAAAAEGRDLDDVLAGLRWRY</sequence>
<gene>
    <name evidence="6" type="primary">glnA3-2</name>
    <name evidence="6" type="ORF">PA7_13460</name>
</gene>